<dbReference type="Proteomes" id="UP000515908">
    <property type="component" value="Chromosome 24"/>
</dbReference>
<dbReference type="EMBL" id="LR877168">
    <property type="protein sequence ID" value="CAD2222196.1"/>
    <property type="molecule type" value="Genomic_DNA"/>
</dbReference>
<reference evidence="1 2" key="1">
    <citation type="submission" date="2020-08" db="EMBL/GenBank/DDBJ databases">
        <authorList>
            <person name="Newling K."/>
            <person name="Davey J."/>
            <person name="Forrester S."/>
        </authorList>
    </citation>
    <scope>NUCLEOTIDE SEQUENCE [LARGE SCALE GENOMIC DNA]</scope>
    <source>
        <strain evidence="2">Crithidia deanei Carvalho (ATCC PRA-265)</strain>
    </source>
</reference>
<accession>A0A7G2CQU1</accession>
<protein>
    <recommendedName>
        <fullName evidence="3">Leucine Rich repeat</fullName>
    </recommendedName>
</protein>
<dbReference type="OrthoDB" id="272161at2759"/>
<dbReference type="VEuPathDB" id="TriTrypDB:ADEAN_000973600"/>
<sequence>MNLASLSGLGGLERLKAVSDQHSGIRSIANLASCVALEAVSVDNCKRLSSPAALSELKKLPTVVAQNSGVPLTEQQEQVKE</sequence>
<dbReference type="AlphaFoldDB" id="A0A7G2CQU1"/>
<gene>
    <name evidence="1" type="ORF">ADEAN_000973600</name>
</gene>
<evidence type="ECO:0000313" key="2">
    <source>
        <dbReference type="Proteomes" id="UP000515908"/>
    </source>
</evidence>
<organism evidence="1 2">
    <name type="scientific">Angomonas deanei</name>
    <dbReference type="NCBI Taxonomy" id="59799"/>
    <lineage>
        <taxon>Eukaryota</taxon>
        <taxon>Discoba</taxon>
        <taxon>Euglenozoa</taxon>
        <taxon>Kinetoplastea</taxon>
        <taxon>Metakinetoplastina</taxon>
        <taxon>Trypanosomatida</taxon>
        <taxon>Trypanosomatidae</taxon>
        <taxon>Strigomonadinae</taxon>
        <taxon>Angomonas</taxon>
    </lineage>
</organism>
<evidence type="ECO:0008006" key="3">
    <source>
        <dbReference type="Google" id="ProtNLM"/>
    </source>
</evidence>
<evidence type="ECO:0000313" key="1">
    <source>
        <dbReference type="EMBL" id="CAD2222196.1"/>
    </source>
</evidence>
<proteinExistence type="predicted"/>
<keyword evidence="2" id="KW-1185">Reference proteome</keyword>
<name>A0A7G2CQU1_9TRYP</name>